<evidence type="ECO:0000313" key="4">
    <source>
        <dbReference type="Proteomes" id="UP001224325"/>
    </source>
</evidence>
<dbReference type="GO" id="GO:0006354">
    <property type="term" value="P:DNA-templated transcription elongation"/>
    <property type="evidence" value="ECO:0007669"/>
    <property type="project" value="InterPro"/>
</dbReference>
<dbReference type="AlphaFoldDB" id="A0AAU7EH22"/>
<dbReference type="InterPro" id="IPR006645">
    <property type="entry name" value="NGN-like_dom"/>
</dbReference>
<proteinExistence type="predicted"/>
<dbReference type="Gene3D" id="3.30.70.940">
    <property type="entry name" value="NusG, N-terminal domain"/>
    <property type="match status" value="1"/>
</dbReference>
<dbReference type="Pfam" id="PF02357">
    <property type="entry name" value="NusG"/>
    <property type="match status" value="1"/>
</dbReference>
<dbReference type="NCBIfam" id="NF033644">
    <property type="entry name" value="antiterm_UpxY"/>
    <property type="match status" value="1"/>
</dbReference>
<dbReference type="CDD" id="cd09895">
    <property type="entry name" value="NGN_SP_UpxY"/>
    <property type="match status" value="1"/>
</dbReference>
<dbReference type="SUPFAM" id="SSF82679">
    <property type="entry name" value="N-utilization substance G protein NusG, N-terminal domain"/>
    <property type="match status" value="1"/>
</dbReference>
<dbReference type="RefSeq" id="WP_308990383.1">
    <property type="nucleotide sequence ID" value="NZ_CP155618.1"/>
</dbReference>
<feature type="domain" description="NusG-like N-terminal" evidence="2">
    <location>
        <begin position="1"/>
        <end position="95"/>
    </location>
</feature>
<evidence type="ECO:0000313" key="3">
    <source>
        <dbReference type="EMBL" id="XBL14938.1"/>
    </source>
</evidence>
<organism evidence="3 4">
    <name type="scientific">Mariniflexile litorale</name>
    <dbReference type="NCBI Taxonomy" id="3045158"/>
    <lineage>
        <taxon>Bacteria</taxon>
        <taxon>Pseudomonadati</taxon>
        <taxon>Bacteroidota</taxon>
        <taxon>Flavobacteriia</taxon>
        <taxon>Flavobacteriales</taxon>
        <taxon>Flavobacteriaceae</taxon>
        <taxon>Mariniflexile</taxon>
    </lineage>
</organism>
<keyword evidence="4" id="KW-1185">Reference proteome</keyword>
<dbReference type="EMBL" id="CP155618">
    <property type="protein sequence ID" value="XBL14938.1"/>
    <property type="molecule type" value="Genomic_DNA"/>
</dbReference>
<accession>A0AAU7EH22</accession>
<evidence type="ECO:0000256" key="1">
    <source>
        <dbReference type="ARBA" id="ARBA00023163"/>
    </source>
</evidence>
<dbReference type="Proteomes" id="UP001224325">
    <property type="component" value="Chromosome"/>
</dbReference>
<keyword evidence="1" id="KW-0804">Transcription</keyword>
<sequence>MNWYVLYVKSKQEFKVQDYLNKLDLELEAFCPYRIELKQWSDRKKKIAVPLISSIVLIKTKEINRDKVFSVPGTIRYLFWLGKPAIVKEFEVEQLLSISHNENIISHEVEEIKLGKHIDLTRFGFSNRTGVIQRVSNNVFWVVLESLGYTLKLTLKKQ</sequence>
<reference evidence="3" key="1">
    <citation type="submission" date="2024-04" db="EMBL/GenBank/DDBJ databases">
        <title>Mariniflexile litorale, isolated from the shallow sediments of the Sea of Japan.</title>
        <authorList>
            <person name="Romanenko L."/>
            <person name="Isaeva M."/>
        </authorList>
    </citation>
    <scope>NUCLEOTIDE SEQUENCE [LARGE SCALE GENOMIC DNA]</scope>
    <source>
        <strain evidence="3">KMM 9835</strain>
    </source>
</reference>
<dbReference type="KEGG" id="mlil:QLS71_002725"/>
<gene>
    <name evidence="3" type="ORF">QLS71_002725</name>
</gene>
<evidence type="ECO:0000259" key="2">
    <source>
        <dbReference type="Pfam" id="PF02357"/>
    </source>
</evidence>
<protein>
    <submittedName>
        <fullName evidence="3">UpxY family transcription antiterminator</fullName>
    </submittedName>
</protein>
<name>A0AAU7EH22_9FLAO</name>
<dbReference type="InterPro" id="IPR036735">
    <property type="entry name" value="NGN_dom_sf"/>
</dbReference>